<gene>
    <name evidence="1" type="ORF">Q604_UNBC15121G0001</name>
</gene>
<sequence>PREIDERMMNNANEAAVDARAITQQMAKNKEINDELLQKWIKTYLNREVVGG</sequence>
<accession>W1XJR9</accession>
<feature type="non-terminal residue" evidence="1">
    <location>
        <position position="1"/>
    </location>
</feature>
<protein>
    <submittedName>
        <fullName evidence="1">EivG</fullName>
    </submittedName>
</protein>
<name>W1XJR9_9ZZZZ</name>
<dbReference type="EMBL" id="AZMM01015121">
    <property type="protein sequence ID" value="ETJ30361.1"/>
    <property type="molecule type" value="Genomic_DNA"/>
</dbReference>
<evidence type="ECO:0000313" key="1">
    <source>
        <dbReference type="EMBL" id="ETJ30361.1"/>
    </source>
</evidence>
<dbReference type="AlphaFoldDB" id="W1XJR9"/>
<comment type="caution">
    <text evidence="1">The sequence shown here is derived from an EMBL/GenBank/DDBJ whole genome shotgun (WGS) entry which is preliminary data.</text>
</comment>
<proteinExistence type="predicted"/>
<reference evidence="1" key="1">
    <citation type="submission" date="2013-12" db="EMBL/GenBank/DDBJ databases">
        <title>A Varibaculum cambriense genome reconstructed from a premature infant gut community with otherwise low bacterial novelty that shifts toward anaerobic metabolism during the third week of life.</title>
        <authorList>
            <person name="Brown C.T."/>
            <person name="Sharon I."/>
            <person name="Thomas B.C."/>
            <person name="Castelle C.J."/>
            <person name="Morowitz M.J."/>
            <person name="Banfield J.F."/>
        </authorList>
    </citation>
    <scope>NUCLEOTIDE SEQUENCE</scope>
</reference>
<organism evidence="1">
    <name type="scientific">human gut metagenome</name>
    <dbReference type="NCBI Taxonomy" id="408170"/>
    <lineage>
        <taxon>unclassified sequences</taxon>
        <taxon>metagenomes</taxon>
        <taxon>organismal metagenomes</taxon>
    </lineage>
</organism>